<evidence type="ECO:0000313" key="1">
    <source>
        <dbReference type="EMBL" id="CYV41753.1"/>
    </source>
</evidence>
<accession>A0A0Z8IUA9</accession>
<protein>
    <submittedName>
        <fullName evidence="1">Phage encoded ArpU family transcriptional regulator</fullName>
    </submittedName>
</protein>
<evidence type="ECO:0000313" key="2">
    <source>
        <dbReference type="Proteomes" id="UP000074850"/>
    </source>
</evidence>
<dbReference type="RefSeq" id="WP_052805266.1">
    <property type="nucleotide sequence ID" value="NZ_CEFC01000018.1"/>
</dbReference>
<organism evidence="1 2">
    <name type="scientific">Streptococcus suis</name>
    <dbReference type="NCBI Taxonomy" id="1307"/>
    <lineage>
        <taxon>Bacteria</taxon>
        <taxon>Bacillati</taxon>
        <taxon>Bacillota</taxon>
        <taxon>Bacilli</taxon>
        <taxon>Lactobacillales</taxon>
        <taxon>Streptococcaceae</taxon>
        <taxon>Streptococcus</taxon>
    </lineage>
</organism>
<dbReference type="AlphaFoldDB" id="A0A0Z8IUA9"/>
<gene>
    <name evidence="1" type="ORF">ERS132426_01539</name>
</gene>
<dbReference type="InterPro" id="IPR006524">
    <property type="entry name" value="ArpU-like"/>
</dbReference>
<proteinExistence type="predicted"/>
<sequence length="138" mass="16613">MNNKIILKKLAKRKLSEFHRWCRVAALYIDLTQTEGNWLVPLLEYDPEDYKDRQHNWQREAPEEVNEIIKAVNAIQKERHRAILIMSFLERSKRSTSEQMQAIKRKSTQYHNLKNRALLEFARLYRDGELLQYIDSEP</sequence>
<name>A0A0Z8IUA9_STRSU</name>
<dbReference type="NCBIfam" id="TIGR01637">
    <property type="entry name" value="phage_arpU"/>
    <property type="match status" value="1"/>
</dbReference>
<dbReference type="Proteomes" id="UP000074850">
    <property type="component" value="Unassembled WGS sequence"/>
</dbReference>
<dbReference type="EMBL" id="FIHM01000036">
    <property type="protein sequence ID" value="CYV41753.1"/>
    <property type="molecule type" value="Genomic_DNA"/>
</dbReference>
<reference evidence="1 2" key="1">
    <citation type="submission" date="2016-02" db="EMBL/GenBank/DDBJ databases">
        <authorList>
            <consortium name="Pathogen Informatics"/>
        </authorList>
    </citation>
    <scope>NUCLEOTIDE SEQUENCE [LARGE SCALE GENOMIC DNA]</scope>
    <source>
        <strain evidence="1 2">LSS64</strain>
    </source>
</reference>